<feature type="domain" description="Plastocyanin-like" evidence="7">
    <location>
        <begin position="156"/>
        <end position="237"/>
    </location>
</feature>
<dbReference type="InterPro" id="IPR008972">
    <property type="entry name" value="Cupredoxin"/>
</dbReference>
<dbReference type="Pfam" id="PF07732">
    <property type="entry name" value="Cu-oxidase_3"/>
    <property type="match status" value="1"/>
</dbReference>
<evidence type="ECO:0000256" key="2">
    <source>
        <dbReference type="ARBA" id="ARBA00022723"/>
    </source>
</evidence>
<dbReference type="Proteomes" id="UP000501690">
    <property type="component" value="Linkage Group LG7"/>
</dbReference>
<keyword evidence="2" id="KW-0479">Metal-binding</keyword>
<dbReference type="EMBL" id="CP039351">
    <property type="protein sequence ID" value="QCE01523.1"/>
    <property type="molecule type" value="Genomic_DNA"/>
</dbReference>
<dbReference type="GO" id="GO:0005507">
    <property type="term" value="F:copper ion binding"/>
    <property type="evidence" value="ECO:0007669"/>
    <property type="project" value="InterPro"/>
</dbReference>
<dbReference type="InterPro" id="IPR045087">
    <property type="entry name" value="Cu-oxidase_fam"/>
</dbReference>
<protein>
    <submittedName>
        <fullName evidence="9">L-ascorbate oxidase</fullName>
    </submittedName>
</protein>
<accession>A0A4D6MJF4</accession>
<dbReference type="GO" id="GO:0009506">
    <property type="term" value="C:plasmodesma"/>
    <property type="evidence" value="ECO:0007669"/>
    <property type="project" value="TreeGrafter"/>
</dbReference>
<feature type="domain" description="Plastocyanin-like" evidence="8">
    <location>
        <begin position="30"/>
        <end position="145"/>
    </location>
</feature>
<evidence type="ECO:0000256" key="3">
    <source>
        <dbReference type="ARBA" id="ARBA00023002"/>
    </source>
</evidence>
<dbReference type="InterPro" id="IPR001117">
    <property type="entry name" value="Cu-oxidase_2nd"/>
</dbReference>
<name>A0A4D6MJF4_VIGUN</name>
<evidence type="ECO:0000256" key="1">
    <source>
        <dbReference type="ARBA" id="ARBA00010609"/>
    </source>
</evidence>
<keyword evidence="10" id="KW-1185">Reference proteome</keyword>
<feature type="signal peptide" evidence="6">
    <location>
        <begin position="1"/>
        <end position="21"/>
    </location>
</feature>
<sequence length="389" mass="43191">MNLKGVTLWCVWLFLLEVSLAGVRKYKFDVEYINGEPYCVKQVVIGINGHFPGPTITAEEGDTLHIILTNKLSTQGIVLHWHGIRQYGTPWADGTASISQCAIAPGQTFHYRFTAERAGAYFYHGHDGFQKLEGVNGALIVRSREKKEAFDYDGEFNLLLSDWWQKNTHQPQSLLMNGRGQYNCSMAANVMNTSLPQCKFRGNEKCAPQIFYVHPNKTYRLRIASATSSTSLNLAIGEDGKHGSTRVNDNHGLATDTGLLGRLPTRASADRHRQAQRLTLVGSSGVDSRNGTTRLTTNTGRTRPTTEMALADDQHGSTKWVVVEADGNYVQPFTTDNIHIHSGETYSVLITTNQSPNTNYWISVSVTGGETTPQALAILNYRRKKNPNK</sequence>
<dbReference type="Gene3D" id="2.60.40.420">
    <property type="entry name" value="Cupredoxins - blue copper proteins"/>
    <property type="match status" value="2"/>
</dbReference>
<reference evidence="9 10" key="1">
    <citation type="submission" date="2019-04" db="EMBL/GenBank/DDBJ databases">
        <title>An improved genome assembly and genetic linkage map for asparagus bean, Vigna unguiculata ssp. sesquipedialis.</title>
        <authorList>
            <person name="Xia Q."/>
            <person name="Zhang R."/>
            <person name="Dong Y."/>
        </authorList>
    </citation>
    <scope>NUCLEOTIDE SEQUENCE [LARGE SCALE GENOMIC DNA]</scope>
    <source>
        <tissue evidence="9">Leaf</tissue>
    </source>
</reference>
<dbReference type="Pfam" id="PF00394">
    <property type="entry name" value="Cu-oxidase"/>
    <property type="match status" value="2"/>
</dbReference>
<evidence type="ECO:0000313" key="9">
    <source>
        <dbReference type="EMBL" id="QCE01523.1"/>
    </source>
</evidence>
<dbReference type="SUPFAM" id="SSF49503">
    <property type="entry name" value="Cupredoxins"/>
    <property type="match status" value="2"/>
</dbReference>
<keyword evidence="3" id="KW-0560">Oxidoreductase</keyword>
<gene>
    <name evidence="9" type="ORF">DEO72_LG7g2821</name>
</gene>
<feature type="compositionally biased region" description="Low complexity" evidence="5">
    <location>
        <begin position="289"/>
        <end position="301"/>
    </location>
</feature>
<organism evidence="9 10">
    <name type="scientific">Vigna unguiculata</name>
    <name type="common">Cowpea</name>
    <dbReference type="NCBI Taxonomy" id="3917"/>
    <lineage>
        <taxon>Eukaryota</taxon>
        <taxon>Viridiplantae</taxon>
        <taxon>Streptophyta</taxon>
        <taxon>Embryophyta</taxon>
        <taxon>Tracheophyta</taxon>
        <taxon>Spermatophyta</taxon>
        <taxon>Magnoliopsida</taxon>
        <taxon>eudicotyledons</taxon>
        <taxon>Gunneridae</taxon>
        <taxon>Pentapetalae</taxon>
        <taxon>rosids</taxon>
        <taxon>fabids</taxon>
        <taxon>Fabales</taxon>
        <taxon>Fabaceae</taxon>
        <taxon>Papilionoideae</taxon>
        <taxon>50 kb inversion clade</taxon>
        <taxon>NPAAA clade</taxon>
        <taxon>indigoferoid/millettioid clade</taxon>
        <taxon>Phaseoleae</taxon>
        <taxon>Vigna</taxon>
    </lineage>
</organism>
<feature type="domain" description="Plastocyanin-like" evidence="7">
    <location>
        <begin position="321"/>
        <end position="382"/>
    </location>
</feature>
<evidence type="ECO:0000256" key="6">
    <source>
        <dbReference type="SAM" id="SignalP"/>
    </source>
</evidence>
<dbReference type="PANTHER" id="PTHR11709">
    <property type="entry name" value="MULTI-COPPER OXIDASE"/>
    <property type="match status" value="1"/>
</dbReference>
<proteinExistence type="inferred from homology"/>
<dbReference type="AlphaFoldDB" id="A0A4D6MJF4"/>
<dbReference type="GO" id="GO:0016491">
    <property type="term" value="F:oxidoreductase activity"/>
    <property type="evidence" value="ECO:0007669"/>
    <property type="project" value="UniProtKB-KW"/>
</dbReference>
<comment type="similarity">
    <text evidence="1">Belongs to the multicopper oxidase family.</text>
</comment>
<keyword evidence="6" id="KW-0732">Signal</keyword>
<evidence type="ECO:0000313" key="10">
    <source>
        <dbReference type="Proteomes" id="UP000501690"/>
    </source>
</evidence>
<evidence type="ECO:0000259" key="7">
    <source>
        <dbReference type="Pfam" id="PF00394"/>
    </source>
</evidence>
<feature type="region of interest" description="Disordered" evidence="5">
    <location>
        <begin position="280"/>
        <end position="301"/>
    </location>
</feature>
<evidence type="ECO:0000256" key="4">
    <source>
        <dbReference type="ARBA" id="ARBA00023008"/>
    </source>
</evidence>
<evidence type="ECO:0000256" key="5">
    <source>
        <dbReference type="SAM" id="MobiDB-lite"/>
    </source>
</evidence>
<keyword evidence="4" id="KW-0186">Copper</keyword>
<feature type="chain" id="PRO_5020026029" evidence="6">
    <location>
        <begin position="22"/>
        <end position="389"/>
    </location>
</feature>
<dbReference type="PANTHER" id="PTHR11709:SF394">
    <property type="entry name" value="FI03373P-RELATED"/>
    <property type="match status" value="1"/>
</dbReference>
<evidence type="ECO:0000259" key="8">
    <source>
        <dbReference type="Pfam" id="PF07732"/>
    </source>
</evidence>
<dbReference type="InterPro" id="IPR011707">
    <property type="entry name" value="Cu-oxidase-like_N"/>
</dbReference>